<dbReference type="InterPro" id="IPR022357">
    <property type="entry name" value="MIP_CS"/>
</dbReference>
<evidence type="ECO:0000256" key="4">
    <source>
        <dbReference type="SAM" id="Phobius"/>
    </source>
</evidence>
<proteinExistence type="inferred from homology"/>
<gene>
    <name evidence="5" type="ORF">KYI11_05545</name>
</gene>
<comment type="similarity">
    <text evidence="2">Belongs to the MIP/aquaporin (TC 1.A.8) family.</text>
</comment>
<dbReference type="PROSITE" id="PS00221">
    <property type="entry name" value="MIP"/>
    <property type="match status" value="1"/>
</dbReference>
<comment type="subcellular location">
    <subcellularLocation>
        <location evidence="1">Cell membrane</location>
        <topology evidence="1">Multi-pass membrane protein</topology>
    </subcellularLocation>
</comment>
<feature type="transmembrane region" description="Helical" evidence="4">
    <location>
        <begin position="155"/>
        <end position="179"/>
    </location>
</feature>
<dbReference type="InterPro" id="IPR000425">
    <property type="entry name" value="MIP"/>
</dbReference>
<evidence type="ECO:0000256" key="3">
    <source>
        <dbReference type="ARBA" id="ARBA00022475"/>
    </source>
</evidence>
<organism evidence="5 6">
    <name type="scientific">Macrococcoides bohemicum</name>
    <dbReference type="NCBI Taxonomy" id="1903056"/>
    <lineage>
        <taxon>Bacteria</taxon>
        <taxon>Bacillati</taxon>
        <taxon>Bacillota</taxon>
        <taxon>Bacilli</taxon>
        <taxon>Bacillales</taxon>
        <taxon>Staphylococcaceae</taxon>
        <taxon>Macrococcoides</taxon>
    </lineage>
</organism>
<name>A0AAJ4PCR9_9STAP</name>
<accession>A0AAJ4PCR9</accession>
<reference evidence="5 6" key="1">
    <citation type="submission" date="2021-07" db="EMBL/GenBank/DDBJ databases">
        <title>Prevalence and characterization of methicillin-resistant Macrococcus spp. in food producing animals and meat in Switzerland in 2019.</title>
        <authorList>
            <person name="Keller J.E."/>
            <person name="Schwendener S."/>
            <person name="Neuenschwander J."/>
            <person name="Overesch G."/>
            <person name="Perreten V."/>
        </authorList>
    </citation>
    <scope>NUCLEOTIDE SEQUENCE [LARGE SCALE GENOMIC DNA]</scope>
    <source>
        <strain evidence="5 6">19Msa0936</strain>
    </source>
</reference>
<dbReference type="Proteomes" id="UP000826802">
    <property type="component" value="Chromosome"/>
</dbReference>
<dbReference type="GO" id="GO:0005886">
    <property type="term" value="C:plasma membrane"/>
    <property type="evidence" value="ECO:0007669"/>
    <property type="project" value="UniProtKB-SubCell"/>
</dbReference>
<keyword evidence="4" id="KW-0472">Membrane</keyword>
<feature type="transmembrane region" description="Helical" evidence="4">
    <location>
        <begin position="35"/>
        <end position="54"/>
    </location>
</feature>
<dbReference type="PANTHER" id="PTHR19139">
    <property type="entry name" value="AQUAPORIN TRANSPORTER"/>
    <property type="match status" value="1"/>
</dbReference>
<dbReference type="EMBL" id="CP079981">
    <property type="protein sequence ID" value="QYA43560.1"/>
    <property type="molecule type" value="Genomic_DNA"/>
</dbReference>
<dbReference type="AlphaFoldDB" id="A0AAJ4PCR9"/>
<keyword evidence="3" id="KW-1003">Cell membrane</keyword>
<dbReference type="PANTHER" id="PTHR19139:SF199">
    <property type="entry name" value="MIP17260P"/>
    <property type="match status" value="1"/>
</dbReference>
<sequence length="222" mass="23574">MMKKYLSELLGTFVLVFFGTGTAVMATLNPDASVGIFGIAFAFGLTVIAAAYAIGDISGGHLNPAISFAMFLDKRLSFKDFAIYSVFQIIGAFIATSLIWAILSSFTKKVDFIYGANVPNNINNMGAFLVEVILTFVFVFVVLSVTKTKFIAPSLAVLVIGLTLTMVHLIGIPLTGTSVNPARSIAPAIFTGGDALSTLWIFIVAPLLGAAIATFTHNFLES</sequence>
<evidence type="ECO:0000313" key="6">
    <source>
        <dbReference type="Proteomes" id="UP000826802"/>
    </source>
</evidence>
<evidence type="ECO:0000256" key="2">
    <source>
        <dbReference type="ARBA" id="ARBA00006175"/>
    </source>
</evidence>
<dbReference type="RefSeq" id="WP_219504115.1">
    <property type="nucleotide sequence ID" value="NZ_CP079981.1"/>
</dbReference>
<evidence type="ECO:0000256" key="1">
    <source>
        <dbReference type="ARBA" id="ARBA00004651"/>
    </source>
</evidence>
<dbReference type="Pfam" id="PF00230">
    <property type="entry name" value="MIP"/>
    <property type="match status" value="1"/>
</dbReference>
<keyword evidence="4" id="KW-0812">Transmembrane</keyword>
<feature type="transmembrane region" description="Helical" evidence="4">
    <location>
        <begin position="81"/>
        <end position="102"/>
    </location>
</feature>
<feature type="transmembrane region" description="Helical" evidence="4">
    <location>
        <begin position="199"/>
        <end position="220"/>
    </location>
</feature>
<dbReference type="InterPro" id="IPR034294">
    <property type="entry name" value="Aquaporin_transptr"/>
</dbReference>
<protein>
    <submittedName>
        <fullName evidence="5">Aquaporin</fullName>
    </submittedName>
</protein>
<keyword evidence="6" id="KW-1185">Reference proteome</keyword>
<keyword evidence="4" id="KW-1133">Transmembrane helix</keyword>
<evidence type="ECO:0000313" key="5">
    <source>
        <dbReference type="EMBL" id="QYA43560.1"/>
    </source>
</evidence>
<dbReference type="GO" id="GO:0015250">
    <property type="term" value="F:water channel activity"/>
    <property type="evidence" value="ECO:0007669"/>
    <property type="project" value="TreeGrafter"/>
</dbReference>
<feature type="transmembrane region" description="Helical" evidence="4">
    <location>
        <begin position="122"/>
        <end position="143"/>
    </location>
</feature>